<dbReference type="GO" id="GO:0008725">
    <property type="term" value="F:DNA-3-methyladenine glycosylase activity"/>
    <property type="evidence" value="ECO:0007669"/>
    <property type="project" value="UniProtKB-EC"/>
</dbReference>
<accession>A0A1H2UPG6</accession>
<dbReference type="Proteomes" id="UP000198816">
    <property type="component" value="Unassembled WGS sequence"/>
</dbReference>
<protein>
    <recommendedName>
        <fullName evidence="8">DNA-3-methyladenine glycosylase I</fullName>
        <ecNumber evidence="8">3.2.2.20</ecNumber>
    </recommendedName>
</protein>
<evidence type="ECO:0000313" key="10">
    <source>
        <dbReference type="EMBL" id="SDW58043.1"/>
    </source>
</evidence>
<keyword evidence="5" id="KW-0234">DNA repair</keyword>
<name>A0A1H2UPG6_THIRO</name>
<evidence type="ECO:0000256" key="3">
    <source>
        <dbReference type="ARBA" id="ARBA00022801"/>
    </source>
</evidence>
<dbReference type="RefSeq" id="WP_093029867.1">
    <property type="nucleotide sequence ID" value="NZ_FNNZ01000005.1"/>
</dbReference>
<dbReference type="PANTHER" id="PTHR30037">
    <property type="entry name" value="DNA-3-METHYLADENINE GLYCOSYLASE 1"/>
    <property type="match status" value="1"/>
</dbReference>
<dbReference type="FunFam" id="1.10.340.30:FF:000009">
    <property type="entry name" value="DNA-3-methyladenine glycosylase I"/>
    <property type="match status" value="1"/>
</dbReference>
<feature type="binding site" evidence="9">
    <location>
        <position position="18"/>
    </location>
    <ligand>
        <name>Zn(2+)</name>
        <dbReference type="ChEBI" id="CHEBI:29105"/>
    </ligand>
</feature>
<sequence length="199" mass="22404">MTPRCGWCGSDPLYLDYHDLEWGVPVHDDRRLFEMLTLEGAQAGLSWLTILRKRDGYRQAFDELDPERIARYSDADIQRLLGDAGIVRNRLKIASVVRNAQGVLTILEDTGSLDAFLWQFVDHMPQQNAWRSLDQVPSQTPASDRMSKALKKRGFSFVGSTICYAFMQAVGMVNDHVVGCYRHAEIARLGDASGDPTAR</sequence>
<evidence type="ECO:0000313" key="11">
    <source>
        <dbReference type="Proteomes" id="UP000198816"/>
    </source>
</evidence>
<dbReference type="NCBIfam" id="TIGR00624">
    <property type="entry name" value="tag"/>
    <property type="match status" value="1"/>
</dbReference>
<comment type="catalytic activity">
    <reaction evidence="6">
        <text>Hydrolysis of alkylated DNA, releasing 3-methyladenine.</text>
        <dbReference type="EC" id="3.2.2.20"/>
    </reaction>
</comment>
<keyword evidence="3" id="KW-0378">Hydrolase</keyword>
<dbReference type="InterPro" id="IPR011257">
    <property type="entry name" value="DNA_glycosylase"/>
</dbReference>
<dbReference type="InterPro" id="IPR004597">
    <property type="entry name" value="Tag"/>
</dbReference>
<evidence type="ECO:0000256" key="2">
    <source>
        <dbReference type="ARBA" id="ARBA00022763"/>
    </source>
</evidence>
<dbReference type="GO" id="GO:0006284">
    <property type="term" value="P:base-excision repair"/>
    <property type="evidence" value="ECO:0007669"/>
    <property type="project" value="InterPro"/>
</dbReference>
<feature type="binding site" evidence="9">
    <location>
        <position position="5"/>
    </location>
    <ligand>
        <name>Zn(2+)</name>
        <dbReference type="ChEBI" id="CHEBI:29105"/>
    </ligand>
</feature>
<dbReference type="InterPro" id="IPR005019">
    <property type="entry name" value="Adenine_glyco"/>
</dbReference>
<evidence type="ECO:0000256" key="8">
    <source>
        <dbReference type="ARBA" id="ARBA00066766"/>
    </source>
</evidence>
<evidence type="ECO:0000256" key="7">
    <source>
        <dbReference type="ARBA" id="ARBA00057608"/>
    </source>
</evidence>
<dbReference type="OrthoDB" id="9807664at2"/>
<dbReference type="EC" id="3.2.2.20" evidence="8"/>
<dbReference type="InterPro" id="IPR052891">
    <property type="entry name" value="DNA-3mA_glycosylase"/>
</dbReference>
<keyword evidence="2" id="KW-0227">DNA damage</keyword>
<feature type="binding site" evidence="9">
    <location>
        <position position="180"/>
    </location>
    <ligand>
        <name>Zn(2+)</name>
        <dbReference type="ChEBI" id="CHEBI:29105"/>
    </ligand>
</feature>
<dbReference type="GO" id="GO:0046872">
    <property type="term" value="F:metal ion binding"/>
    <property type="evidence" value="ECO:0007669"/>
    <property type="project" value="UniProtKB-KW"/>
</dbReference>
<dbReference type="Pfam" id="PF03352">
    <property type="entry name" value="Adenine_glyco"/>
    <property type="match status" value="1"/>
</dbReference>
<dbReference type="SUPFAM" id="SSF48150">
    <property type="entry name" value="DNA-glycosylase"/>
    <property type="match status" value="1"/>
</dbReference>
<dbReference type="Gene3D" id="1.10.340.30">
    <property type="entry name" value="Hypothetical protein, domain 2"/>
    <property type="match status" value="1"/>
</dbReference>
<keyword evidence="1 9" id="KW-0479">Metal-binding</keyword>
<evidence type="ECO:0000256" key="5">
    <source>
        <dbReference type="ARBA" id="ARBA00023204"/>
    </source>
</evidence>
<keyword evidence="4 9" id="KW-0862">Zinc</keyword>
<feature type="binding site" evidence="9">
    <location>
        <position position="176"/>
    </location>
    <ligand>
        <name>Zn(2+)</name>
        <dbReference type="ChEBI" id="CHEBI:29105"/>
    </ligand>
</feature>
<reference evidence="11" key="1">
    <citation type="submission" date="2016-10" db="EMBL/GenBank/DDBJ databases">
        <authorList>
            <person name="Varghese N."/>
            <person name="Submissions S."/>
        </authorList>
    </citation>
    <scope>NUCLEOTIDE SEQUENCE [LARGE SCALE GENOMIC DNA]</scope>
    <source>
        <strain evidence="11">DSM 217</strain>
    </source>
</reference>
<dbReference type="AlphaFoldDB" id="A0A1H2UPG6"/>
<comment type="function">
    <text evidence="7">Hydrolysis of the deoxyribose N-glycosidic bond to excise 3-methyladenine from the damaged DNA polymer formed by alkylation lesions.</text>
</comment>
<organism evidence="10 11">
    <name type="scientific">Thiocapsa roseopersicina</name>
    <dbReference type="NCBI Taxonomy" id="1058"/>
    <lineage>
        <taxon>Bacteria</taxon>
        <taxon>Pseudomonadati</taxon>
        <taxon>Pseudomonadota</taxon>
        <taxon>Gammaproteobacteria</taxon>
        <taxon>Chromatiales</taxon>
        <taxon>Chromatiaceae</taxon>
        <taxon>Thiocapsa</taxon>
    </lineage>
</organism>
<gene>
    <name evidence="10" type="ORF">SAMN05421783_105211</name>
</gene>
<evidence type="ECO:0000256" key="9">
    <source>
        <dbReference type="PIRSR" id="PIRSR604597-1"/>
    </source>
</evidence>
<dbReference type="PANTHER" id="PTHR30037:SF4">
    <property type="entry name" value="DNA-3-METHYLADENINE GLYCOSYLASE I"/>
    <property type="match status" value="1"/>
</dbReference>
<evidence type="ECO:0000256" key="4">
    <source>
        <dbReference type="ARBA" id="ARBA00022833"/>
    </source>
</evidence>
<dbReference type="STRING" id="1058.SAMN05421783_105211"/>
<evidence type="ECO:0000256" key="1">
    <source>
        <dbReference type="ARBA" id="ARBA00022723"/>
    </source>
</evidence>
<dbReference type="EMBL" id="FNNZ01000005">
    <property type="protein sequence ID" value="SDW58043.1"/>
    <property type="molecule type" value="Genomic_DNA"/>
</dbReference>
<proteinExistence type="predicted"/>
<evidence type="ECO:0000256" key="6">
    <source>
        <dbReference type="ARBA" id="ARBA00052558"/>
    </source>
</evidence>
<keyword evidence="11" id="KW-1185">Reference proteome</keyword>